<reference evidence="2 3" key="1">
    <citation type="submission" date="2020-06" db="EMBL/GenBank/DDBJ databases">
        <title>Transcriptomic and genomic resources for Thalictrum thalictroides and T. hernandezii: Facilitating candidate gene discovery in an emerging model plant lineage.</title>
        <authorList>
            <person name="Arias T."/>
            <person name="Riano-Pachon D.M."/>
            <person name="Di Stilio V.S."/>
        </authorList>
    </citation>
    <scope>NUCLEOTIDE SEQUENCE [LARGE SCALE GENOMIC DNA]</scope>
    <source>
        <strain evidence="3">cv. WT478/WT964</strain>
        <tissue evidence="2">Leaves</tissue>
    </source>
</reference>
<dbReference type="Proteomes" id="UP000554482">
    <property type="component" value="Unassembled WGS sequence"/>
</dbReference>
<dbReference type="EMBL" id="JABWDY010035460">
    <property type="protein sequence ID" value="KAF5181972.1"/>
    <property type="molecule type" value="Genomic_DNA"/>
</dbReference>
<organism evidence="2 3">
    <name type="scientific">Thalictrum thalictroides</name>
    <name type="common">Rue-anemone</name>
    <name type="synonym">Anemone thalictroides</name>
    <dbReference type="NCBI Taxonomy" id="46969"/>
    <lineage>
        <taxon>Eukaryota</taxon>
        <taxon>Viridiplantae</taxon>
        <taxon>Streptophyta</taxon>
        <taxon>Embryophyta</taxon>
        <taxon>Tracheophyta</taxon>
        <taxon>Spermatophyta</taxon>
        <taxon>Magnoliopsida</taxon>
        <taxon>Ranunculales</taxon>
        <taxon>Ranunculaceae</taxon>
        <taxon>Thalictroideae</taxon>
        <taxon>Thalictrum</taxon>
    </lineage>
</organism>
<evidence type="ECO:0000256" key="1">
    <source>
        <dbReference type="SAM" id="MobiDB-lite"/>
    </source>
</evidence>
<dbReference type="OrthoDB" id="1002340at2759"/>
<dbReference type="AlphaFoldDB" id="A0A7J6VC83"/>
<gene>
    <name evidence="2" type="ORF">FRX31_028442</name>
</gene>
<keyword evidence="3" id="KW-1185">Reference proteome</keyword>
<evidence type="ECO:0000313" key="3">
    <source>
        <dbReference type="Proteomes" id="UP000554482"/>
    </source>
</evidence>
<sequence length="147" mass="16452">MAEPFDPSKAGGRPPPPPSSITYATLLKTTAPKSVTFQPTTCRAYRKEGKLAISFSKKDIERGQKYISSKSVVLKFSAERPHLNLIRNNIHKDCNIEGNFTLGFLDPKHVLLSFEKRRKSTNPSLGKETMMQTSLQVMVSRQNLMGL</sequence>
<feature type="region of interest" description="Disordered" evidence="1">
    <location>
        <begin position="1"/>
        <end position="22"/>
    </location>
</feature>
<name>A0A7J6VC83_THATH</name>
<accession>A0A7J6VC83</accession>
<comment type="caution">
    <text evidence="2">The sequence shown here is derived from an EMBL/GenBank/DDBJ whole genome shotgun (WGS) entry which is preliminary data.</text>
</comment>
<proteinExistence type="predicted"/>
<protein>
    <submittedName>
        <fullName evidence="2">Uncharacterized protein</fullName>
    </submittedName>
</protein>
<evidence type="ECO:0000313" key="2">
    <source>
        <dbReference type="EMBL" id="KAF5181972.1"/>
    </source>
</evidence>